<dbReference type="GO" id="GO:0009966">
    <property type="term" value="P:regulation of signal transduction"/>
    <property type="evidence" value="ECO:0007669"/>
    <property type="project" value="TreeGrafter"/>
</dbReference>
<evidence type="ECO:0000259" key="8">
    <source>
        <dbReference type="PROSITE" id="PS50835"/>
    </source>
</evidence>
<dbReference type="PANTHER" id="PTHR14186:SF23">
    <property type="entry name" value="KAZAL-TYPE SERINE PEPTIDASE INHIBITOR DOMAIN 2"/>
    <property type="match status" value="1"/>
</dbReference>
<dbReference type="PROSITE" id="PS51465">
    <property type="entry name" value="KAZAL_2"/>
    <property type="match status" value="1"/>
</dbReference>
<dbReference type="SUPFAM" id="SSF57184">
    <property type="entry name" value="Growth factor receptor domain"/>
    <property type="match status" value="1"/>
</dbReference>
<dbReference type="InterPro" id="IPR013098">
    <property type="entry name" value="Ig_I-set"/>
</dbReference>
<dbReference type="InterPro" id="IPR003599">
    <property type="entry name" value="Ig_sub"/>
</dbReference>
<dbReference type="PANTHER" id="PTHR14186">
    <property type="entry name" value="INSULIN-LIKE GROWTH FACTOR BINDING PROTEIN-RELATED"/>
    <property type="match status" value="1"/>
</dbReference>
<dbReference type="Proteomes" id="UP000281406">
    <property type="component" value="Unassembled WGS sequence"/>
</dbReference>
<feature type="domain" description="IGFBP N-terminal" evidence="9">
    <location>
        <begin position="35"/>
        <end position="118"/>
    </location>
</feature>
<feature type="region of interest" description="Disordered" evidence="6">
    <location>
        <begin position="366"/>
        <end position="389"/>
    </location>
</feature>
<gene>
    <name evidence="11" type="ORF">DPX16_5070</name>
</gene>
<dbReference type="InterPro" id="IPR000867">
    <property type="entry name" value="IGFBP-like"/>
</dbReference>
<proteinExistence type="predicted"/>
<dbReference type="InterPro" id="IPR002350">
    <property type="entry name" value="Kazal_dom"/>
</dbReference>
<comment type="subcellular location">
    <subcellularLocation>
        <location evidence="1">Secreted</location>
    </subcellularLocation>
</comment>
<evidence type="ECO:0000259" key="10">
    <source>
        <dbReference type="PROSITE" id="PS51465"/>
    </source>
</evidence>
<evidence type="ECO:0000313" key="11">
    <source>
        <dbReference type="EMBL" id="ROI37388.1"/>
    </source>
</evidence>
<dbReference type="Pfam" id="PF07679">
    <property type="entry name" value="I-set"/>
    <property type="match status" value="1"/>
</dbReference>
<feature type="domain" description="Kazal-like" evidence="10">
    <location>
        <begin position="102"/>
        <end position="160"/>
    </location>
</feature>
<dbReference type="InterPro" id="IPR009030">
    <property type="entry name" value="Growth_fac_rcpt_cys_sf"/>
</dbReference>
<dbReference type="EMBL" id="RJVU01072342">
    <property type="protein sequence ID" value="ROI37388.1"/>
    <property type="molecule type" value="Genomic_DNA"/>
</dbReference>
<keyword evidence="2" id="KW-0964">Secreted</keyword>
<dbReference type="InterPro" id="IPR036179">
    <property type="entry name" value="Ig-like_dom_sf"/>
</dbReference>
<dbReference type="GO" id="GO:0001558">
    <property type="term" value="P:regulation of cell growth"/>
    <property type="evidence" value="ECO:0007669"/>
    <property type="project" value="InterPro"/>
</dbReference>
<dbReference type="Pfam" id="PF00219">
    <property type="entry name" value="IGFBP"/>
    <property type="match status" value="1"/>
</dbReference>
<dbReference type="SUPFAM" id="SSF100895">
    <property type="entry name" value="Kazal-type serine protease inhibitors"/>
    <property type="match status" value="1"/>
</dbReference>
<keyword evidence="4" id="KW-1015">Disulfide bond</keyword>
<dbReference type="Gene3D" id="3.30.60.30">
    <property type="match status" value="1"/>
</dbReference>
<feature type="chain" id="PRO_5018311232" evidence="7">
    <location>
        <begin position="19"/>
        <end position="389"/>
    </location>
</feature>
<dbReference type="InterPro" id="IPR011390">
    <property type="entry name" value="IGFBP_rP_mac25"/>
</dbReference>
<evidence type="ECO:0000256" key="1">
    <source>
        <dbReference type="ARBA" id="ARBA00004613"/>
    </source>
</evidence>
<protein>
    <submittedName>
        <fullName evidence="11">Kazal-type serine protease inhibitor domain-containing protein 1</fullName>
    </submittedName>
</protein>
<dbReference type="PROSITE" id="PS50835">
    <property type="entry name" value="IG_LIKE"/>
    <property type="match status" value="1"/>
</dbReference>
<feature type="signal peptide" evidence="7">
    <location>
        <begin position="1"/>
        <end position="18"/>
    </location>
</feature>
<evidence type="ECO:0000256" key="5">
    <source>
        <dbReference type="ARBA" id="ARBA00023319"/>
    </source>
</evidence>
<evidence type="ECO:0000313" key="12">
    <source>
        <dbReference type="Proteomes" id="UP000281406"/>
    </source>
</evidence>
<dbReference type="FunFam" id="2.60.40.10:FF:000032">
    <property type="entry name" value="palladin isoform X1"/>
    <property type="match status" value="1"/>
</dbReference>
<dbReference type="SUPFAM" id="SSF48726">
    <property type="entry name" value="Immunoglobulin"/>
    <property type="match status" value="1"/>
</dbReference>
<keyword evidence="5" id="KW-0393">Immunoglobulin domain</keyword>
<evidence type="ECO:0000256" key="3">
    <source>
        <dbReference type="ARBA" id="ARBA00022729"/>
    </source>
</evidence>
<dbReference type="Gene3D" id="4.10.40.20">
    <property type="match status" value="1"/>
</dbReference>
<evidence type="ECO:0000256" key="4">
    <source>
        <dbReference type="ARBA" id="ARBA00023157"/>
    </source>
</evidence>
<dbReference type="PROSITE" id="PS51323">
    <property type="entry name" value="IGFBP_N_2"/>
    <property type="match status" value="1"/>
</dbReference>
<dbReference type="SMART" id="SM00408">
    <property type="entry name" value="IGc2"/>
    <property type="match status" value="1"/>
</dbReference>
<organism evidence="11 12">
    <name type="scientific">Anabarilius grahami</name>
    <name type="common">Kanglang fish</name>
    <name type="synonym">Barilius grahami</name>
    <dbReference type="NCBI Taxonomy" id="495550"/>
    <lineage>
        <taxon>Eukaryota</taxon>
        <taxon>Metazoa</taxon>
        <taxon>Chordata</taxon>
        <taxon>Craniata</taxon>
        <taxon>Vertebrata</taxon>
        <taxon>Euteleostomi</taxon>
        <taxon>Actinopterygii</taxon>
        <taxon>Neopterygii</taxon>
        <taxon>Teleostei</taxon>
        <taxon>Ostariophysi</taxon>
        <taxon>Cypriniformes</taxon>
        <taxon>Xenocyprididae</taxon>
        <taxon>Xenocypridinae</taxon>
        <taxon>Xenocypridinae incertae sedis</taxon>
        <taxon>Anabarilius</taxon>
    </lineage>
</organism>
<dbReference type="InterPro" id="IPR036058">
    <property type="entry name" value="Kazal_dom_sf"/>
</dbReference>
<dbReference type="CDD" id="cd00104">
    <property type="entry name" value="KAZAL_FS"/>
    <property type="match status" value="1"/>
</dbReference>
<name>A0A3N0XLR1_ANAGA</name>
<feature type="domain" description="Ig-like" evidence="8">
    <location>
        <begin position="162"/>
        <end position="261"/>
    </location>
</feature>
<dbReference type="InterPro" id="IPR003598">
    <property type="entry name" value="Ig_sub2"/>
</dbReference>
<dbReference type="SMART" id="SM00280">
    <property type="entry name" value="KAZAL"/>
    <property type="match status" value="1"/>
</dbReference>
<dbReference type="InterPro" id="IPR013783">
    <property type="entry name" value="Ig-like_fold"/>
</dbReference>
<dbReference type="AlphaFoldDB" id="A0A3N0XLR1"/>
<dbReference type="GO" id="GO:0005615">
    <property type="term" value="C:extracellular space"/>
    <property type="evidence" value="ECO:0007669"/>
    <property type="project" value="TreeGrafter"/>
</dbReference>
<feature type="compositionally biased region" description="Acidic residues" evidence="6">
    <location>
        <begin position="370"/>
        <end position="380"/>
    </location>
</feature>
<evidence type="ECO:0000256" key="7">
    <source>
        <dbReference type="SAM" id="SignalP"/>
    </source>
</evidence>
<dbReference type="GO" id="GO:0005520">
    <property type="term" value="F:insulin-like growth factor binding"/>
    <property type="evidence" value="ECO:0007669"/>
    <property type="project" value="InterPro"/>
</dbReference>
<reference evidence="11 12" key="1">
    <citation type="submission" date="2018-10" db="EMBL/GenBank/DDBJ databases">
        <title>Genome assembly for a Yunnan-Guizhou Plateau 3E fish, Anabarilius grahami (Regan), and its evolutionary and genetic applications.</title>
        <authorList>
            <person name="Jiang W."/>
        </authorList>
    </citation>
    <scope>NUCLEOTIDE SEQUENCE [LARGE SCALE GENOMIC DNA]</scope>
    <source>
        <strain evidence="11">AG-KIZ</strain>
        <tissue evidence="11">Muscle</tissue>
    </source>
</reference>
<dbReference type="OrthoDB" id="10029006at2759"/>
<dbReference type="SMART" id="SM00409">
    <property type="entry name" value="IG"/>
    <property type="match status" value="1"/>
</dbReference>
<accession>A0A3N0XLR1</accession>
<evidence type="ECO:0000256" key="6">
    <source>
        <dbReference type="SAM" id="MobiDB-lite"/>
    </source>
</evidence>
<evidence type="ECO:0000259" key="9">
    <source>
        <dbReference type="PROSITE" id="PS51323"/>
    </source>
</evidence>
<comment type="caution">
    <text evidence="11">The sequence shown here is derived from an EMBL/GenBank/DDBJ whole genome shotgun (WGS) entry which is preliminary data.</text>
</comment>
<keyword evidence="12" id="KW-1185">Reference proteome</keyword>
<dbReference type="Gene3D" id="2.60.40.10">
    <property type="entry name" value="Immunoglobulins"/>
    <property type="match status" value="1"/>
</dbReference>
<sequence>MAYLLVILVLMLVSVSEPFHLEHLGRFDWQKSLRPGEGCPKKCHPERCPDVRQLQGCPAGLVRDQCGCCWECGNDEGQLCDPEPRSGSTFYGRCAEGLRCRAPRRNPTGEPRAICVCSKQETLCGSDGKTFKNICQFRAAQHKQGKGQTLTMVHPGPCKTKPVITYAPRDIVTTKGSDAIFSCEVSSYPLASVQWSKEGDVISFPADDSSTAVQARGGPRRFELTGWLQIQRVGPNDAGVYTCTARNAFGEVSASARLQVTHGGMSENTLIHSLLENKREVCQVVHVLSAVCGVVRKDMRMHQQWELIDSNSLLSKLIISSSLKVNLAFRESDSADDNRTPVEGFLQRQSSQLNKDFRHKENRAYRISGEEENVDDEDYEGQPSGYMYL</sequence>
<keyword evidence="3 7" id="KW-0732">Signal</keyword>
<evidence type="ECO:0000256" key="2">
    <source>
        <dbReference type="ARBA" id="ARBA00022525"/>
    </source>
</evidence>
<dbReference type="Pfam" id="PF00050">
    <property type="entry name" value="Kazal_1"/>
    <property type="match status" value="1"/>
</dbReference>
<dbReference type="SMART" id="SM00121">
    <property type="entry name" value="IB"/>
    <property type="match status" value="1"/>
</dbReference>
<dbReference type="InterPro" id="IPR007110">
    <property type="entry name" value="Ig-like_dom"/>
</dbReference>